<dbReference type="SUPFAM" id="SSF56645">
    <property type="entry name" value="Acyl-CoA dehydrogenase NM domain-like"/>
    <property type="match status" value="1"/>
</dbReference>
<dbReference type="InterPro" id="IPR046373">
    <property type="entry name" value="Acyl-CoA_Oxase/DH_mid-dom_sf"/>
</dbReference>
<dbReference type="KEGG" id="rdi:CMV14_19965"/>
<dbReference type="Gene3D" id="2.40.110.10">
    <property type="entry name" value="Butyryl-CoA Dehydrogenase, subunit A, domain 2"/>
    <property type="match status" value="1"/>
</dbReference>
<protein>
    <submittedName>
        <fullName evidence="4">Acyl-CoA dehydrogenase</fullName>
    </submittedName>
</protein>
<dbReference type="Pfam" id="PF02770">
    <property type="entry name" value="Acyl-CoA_dh_M"/>
    <property type="match status" value="1"/>
</dbReference>
<keyword evidence="5" id="KW-1185">Reference proteome</keyword>
<evidence type="ECO:0000313" key="5">
    <source>
        <dbReference type="Proteomes" id="UP000218934"/>
    </source>
</evidence>
<dbReference type="RefSeq" id="WP_066966211.1">
    <property type="nucleotide sequence ID" value="NZ_CP023449.1"/>
</dbReference>
<dbReference type="InterPro" id="IPR009100">
    <property type="entry name" value="AcylCoA_DH/oxidase_NM_dom_sf"/>
</dbReference>
<name>A0A2A4FRL0_9SPHN</name>
<dbReference type="Gene3D" id="1.20.140.10">
    <property type="entry name" value="Butyryl-CoA Dehydrogenase, subunit A, domain 3"/>
    <property type="match status" value="1"/>
</dbReference>
<gene>
    <name evidence="4" type="ORF">COO09_20480</name>
</gene>
<keyword evidence="1" id="KW-0560">Oxidoreductase</keyword>
<dbReference type="GO" id="GO:0003995">
    <property type="term" value="F:acyl-CoA dehydrogenase activity"/>
    <property type="evidence" value="ECO:0007669"/>
    <property type="project" value="InterPro"/>
</dbReference>
<dbReference type="EMBL" id="NWUF01000029">
    <property type="protein sequence ID" value="PCE40360.1"/>
    <property type="molecule type" value="Genomic_DNA"/>
</dbReference>
<dbReference type="PANTHER" id="PTHR43292:SF4">
    <property type="entry name" value="ACYL-COA DEHYDROGENASE FADE34"/>
    <property type="match status" value="1"/>
</dbReference>
<dbReference type="AlphaFoldDB" id="A0A2A4FRL0"/>
<sequence>MRRFHFPMVAEPAAEGALRGRVRAFLEREREIGGFVPGADCWVSRASPEFSRKLGREGWIGMTWPKAYGGHGRPALDRFVVTEELLAAGAPVAAHWIADRQSAGQILRYGTEEQKLSILPQIASGECYFSVGMSEPQAGSDLAAIQTKATSTQGGWVLQGRKIWSTGAHIARYMIVLARTSPPEGRNRHVGLSQFLVELSRPGVDVSGIRDIAGAVHFNEVVFDGVELPADALLGAEGEGWAQCMGELAMERSGPERFLTTFIMLEAALDTIRDRISPIVLGDLIARLVALRAMSRGIALRLQNGEDPGTEAVIVKQLGNAFEKRLFSAIRDAIASKPETEIPADLLSLRDETQLRLPSHSLRGGTTEILRGVIARQLGAR</sequence>
<dbReference type="InterPro" id="IPR013786">
    <property type="entry name" value="AcylCoA_DH/ox_N"/>
</dbReference>
<dbReference type="PROSITE" id="PS00072">
    <property type="entry name" value="ACYL_COA_DH_1"/>
    <property type="match status" value="1"/>
</dbReference>
<comment type="caution">
    <text evidence="4">The sequence shown here is derived from an EMBL/GenBank/DDBJ whole genome shotgun (WGS) entry which is preliminary data.</text>
</comment>
<dbReference type="InterPro" id="IPR052161">
    <property type="entry name" value="Mycobact_Acyl-CoA_DH"/>
</dbReference>
<accession>A0A2A4FRL0</accession>
<dbReference type="InterPro" id="IPR037069">
    <property type="entry name" value="AcylCoA_DH/ox_N_sf"/>
</dbReference>
<reference evidence="4 5" key="1">
    <citation type="submission" date="2017-09" db="EMBL/GenBank/DDBJ databases">
        <title>The Catabolism of 3,6-Dichlorosalicylic acid is Initiated by the Cytochrome P450 Monooxygenase DsmABC in Rhizorhabdus dicambivorans Ndbn-20.</title>
        <authorList>
            <person name="Na L."/>
        </authorList>
    </citation>
    <scope>NUCLEOTIDE SEQUENCE [LARGE SCALE GENOMIC DNA]</scope>
    <source>
        <strain evidence="4 5">Ndbn-20m</strain>
    </source>
</reference>
<dbReference type="InterPro" id="IPR006089">
    <property type="entry name" value="Acyl-CoA_DH_CS"/>
</dbReference>
<proteinExistence type="predicted"/>
<dbReference type="Pfam" id="PF02771">
    <property type="entry name" value="Acyl-CoA_dh_N"/>
    <property type="match status" value="1"/>
</dbReference>
<evidence type="ECO:0000256" key="1">
    <source>
        <dbReference type="ARBA" id="ARBA00023002"/>
    </source>
</evidence>
<evidence type="ECO:0000259" key="2">
    <source>
        <dbReference type="Pfam" id="PF02770"/>
    </source>
</evidence>
<feature type="domain" description="Acyl-CoA dehydrogenase/oxidase N-terminal" evidence="3">
    <location>
        <begin position="16"/>
        <end position="126"/>
    </location>
</feature>
<dbReference type="GO" id="GO:0050660">
    <property type="term" value="F:flavin adenine dinucleotide binding"/>
    <property type="evidence" value="ECO:0007669"/>
    <property type="project" value="InterPro"/>
</dbReference>
<dbReference type="GO" id="GO:0005886">
    <property type="term" value="C:plasma membrane"/>
    <property type="evidence" value="ECO:0007669"/>
    <property type="project" value="TreeGrafter"/>
</dbReference>
<dbReference type="OrthoDB" id="9780544at2"/>
<feature type="domain" description="Acyl-CoA oxidase/dehydrogenase middle" evidence="2">
    <location>
        <begin position="131"/>
        <end position="225"/>
    </location>
</feature>
<organism evidence="4 5">
    <name type="scientific">Rhizorhabdus dicambivorans</name>
    <dbReference type="NCBI Taxonomy" id="1850238"/>
    <lineage>
        <taxon>Bacteria</taxon>
        <taxon>Pseudomonadati</taxon>
        <taxon>Pseudomonadota</taxon>
        <taxon>Alphaproteobacteria</taxon>
        <taxon>Sphingomonadales</taxon>
        <taxon>Sphingomonadaceae</taxon>
        <taxon>Rhizorhabdus</taxon>
    </lineage>
</organism>
<evidence type="ECO:0000313" key="4">
    <source>
        <dbReference type="EMBL" id="PCE40360.1"/>
    </source>
</evidence>
<dbReference type="PANTHER" id="PTHR43292">
    <property type="entry name" value="ACYL-COA DEHYDROGENASE"/>
    <property type="match status" value="1"/>
</dbReference>
<evidence type="ECO:0000259" key="3">
    <source>
        <dbReference type="Pfam" id="PF02771"/>
    </source>
</evidence>
<dbReference type="InterPro" id="IPR006091">
    <property type="entry name" value="Acyl-CoA_Oxase/DH_mid-dom"/>
</dbReference>
<dbReference type="Gene3D" id="1.10.540.10">
    <property type="entry name" value="Acyl-CoA dehydrogenase/oxidase, N-terminal domain"/>
    <property type="match status" value="1"/>
</dbReference>
<dbReference type="Proteomes" id="UP000218934">
    <property type="component" value="Unassembled WGS sequence"/>
</dbReference>